<comment type="caution">
    <text evidence="1">The sequence shown here is derived from an EMBL/GenBank/DDBJ whole genome shotgun (WGS) entry which is preliminary data.</text>
</comment>
<dbReference type="EMBL" id="QTSX02003558">
    <property type="protein sequence ID" value="KAJ9070824.1"/>
    <property type="molecule type" value="Genomic_DNA"/>
</dbReference>
<gene>
    <name evidence="1" type="ORF">DSO57_1003289</name>
</gene>
<organism evidence="1 2">
    <name type="scientific">Entomophthora muscae</name>
    <dbReference type="NCBI Taxonomy" id="34485"/>
    <lineage>
        <taxon>Eukaryota</taxon>
        <taxon>Fungi</taxon>
        <taxon>Fungi incertae sedis</taxon>
        <taxon>Zoopagomycota</taxon>
        <taxon>Entomophthoromycotina</taxon>
        <taxon>Entomophthoromycetes</taxon>
        <taxon>Entomophthorales</taxon>
        <taxon>Entomophthoraceae</taxon>
        <taxon>Entomophthora</taxon>
    </lineage>
</organism>
<accession>A0ACC2T830</accession>
<proteinExistence type="predicted"/>
<name>A0ACC2T830_9FUNG</name>
<keyword evidence="2" id="KW-1185">Reference proteome</keyword>
<reference evidence="1" key="1">
    <citation type="submission" date="2022-04" db="EMBL/GenBank/DDBJ databases">
        <title>Genome of the entomopathogenic fungus Entomophthora muscae.</title>
        <authorList>
            <person name="Elya C."/>
            <person name="Lovett B.R."/>
            <person name="Lee E."/>
            <person name="Macias A.M."/>
            <person name="Hajek A.E."/>
            <person name="De Bivort B.L."/>
            <person name="Kasson M.T."/>
            <person name="De Fine Licht H.H."/>
            <person name="Stajich J.E."/>
        </authorList>
    </citation>
    <scope>NUCLEOTIDE SEQUENCE</scope>
    <source>
        <strain evidence="1">Berkeley</strain>
    </source>
</reference>
<protein>
    <submittedName>
        <fullName evidence="1">Uncharacterized protein</fullName>
    </submittedName>
</protein>
<evidence type="ECO:0000313" key="2">
    <source>
        <dbReference type="Proteomes" id="UP001165960"/>
    </source>
</evidence>
<evidence type="ECO:0000313" key="1">
    <source>
        <dbReference type="EMBL" id="KAJ9070824.1"/>
    </source>
</evidence>
<sequence length="230" mass="25544">MTRYTRYKKTHLEASEFKAVPINHSQQNNNSSEDAAHNKRQHNDDASQNNKKPRGDDNNGSNKRPTKVCFACRKPGHSVENCTNNANDFSQLEDSLTPMLATGICYHCESIQHSSKHCTHPNKKKHPFKFATCFHCRQTGHLAGQCPTNERGLYPDGGGCKFCGSVKHLAKDCKPAHMQDKGSIALGVMSMEQGGDDDDVFLALHKIQTSKSEPKKPAPSAVKKPKIVRF</sequence>
<dbReference type="Proteomes" id="UP001165960">
    <property type="component" value="Unassembled WGS sequence"/>
</dbReference>